<gene>
    <name evidence="2" type="ORF">EC973_004016</name>
</gene>
<keyword evidence="1" id="KW-0732">Signal</keyword>
<evidence type="ECO:0000256" key="1">
    <source>
        <dbReference type="SAM" id="SignalP"/>
    </source>
</evidence>
<accession>A0A8H7ES18</accession>
<dbReference type="Proteomes" id="UP000605846">
    <property type="component" value="Unassembled WGS sequence"/>
</dbReference>
<dbReference type="AlphaFoldDB" id="A0A8H7ES18"/>
<name>A0A8H7ES18_9FUNG</name>
<feature type="chain" id="PRO_5034485739" evidence="1">
    <location>
        <begin position="23"/>
        <end position="105"/>
    </location>
</feature>
<reference evidence="2" key="1">
    <citation type="submission" date="2020-01" db="EMBL/GenBank/DDBJ databases">
        <title>Genome Sequencing of Three Apophysomyces-Like Fungal Strains Confirms a Novel Fungal Genus in the Mucoromycota with divergent Burkholderia-like Endosymbiotic Bacteria.</title>
        <authorList>
            <person name="Stajich J.E."/>
            <person name="Macias A.M."/>
            <person name="Carter-House D."/>
            <person name="Lovett B."/>
            <person name="Kasson L.R."/>
            <person name="Berry K."/>
            <person name="Grigoriev I."/>
            <person name="Chang Y."/>
            <person name="Spatafora J."/>
            <person name="Kasson M.T."/>
        </authorList>
    </citation>
    <scope>NUCLEOTIDE SEQUENCE</scope>
    <source>
        <strain evidence="2">NRRL A-21654</strain>
    </source>
</reference>
<protein>
    <submittedName>
        <fullName evidence="2">Uncharacterized protein</fullName>
    </submittedName>
</protein>
<feature type="signal peptide" evidence="1">
    <location>
        <begin position="1"/>
        <end position="22"/>
    </location>
</feature>
<keyword evidence="3" id="KW-1185">Reference proteome</keyword>
<dbReference type="EMBL" id="JABAYA010000023">
    <property type="protein sequence ID" value="KAF7729643.1"/>
    <property type="molecule type" value="Genomic_DNA"/>
</dbReference>
<sequence>MKLLRSIFGLFLLTFTLWQTLAAPVDPKPTELSVQHQEADRKPAIESDALSEEQMVPYIPITPIGGIPYPRPPIYYPPPVPPAPFPPFPPFPPYPPFPPGRGRHF</sequence>
<proteinExistence type="predicted"/>
<organism evidence="2 3">
    <name type="scientific">Apophysomyces ossiformis</name>
    <dbReference type="NCBI Taxonomy" id="679940"/>
    <lineage>
        <taxon>Eukaryota</taxon>
        <taxon>Fungi</taxon>
        <taxon>Fungi incertae sedis</taxon>
        <taxon>Mucoromycota</taxon>
        <taxon>Mucoromycotina</taxon>
        <taxon>Mucoromycetes</taxon>
        <taxon>Mucorales</taxon>
        <taxon>Mucorineae</taxon>
        <taxon>Mucoraceae</taxon>
        <taxon>Apophysomyces</taxon>
    </lineage>
</organism>
<comment type="caution">
    <text evidence="2">The sequence shown here is derived from an EMBL/GenBank/DDBJ whole genome shotgun (WGS) entry which is preliminary data.</text>
</comment>
<evidence type="ECO:0000313" key="2">
    <source>
        <dbReference type="EMBL" id="KAF7729643.1"/>
    </source>
</evidence>
<evidence type="ECO:0000313" key="3">
    <source>
        <dbReference type="Proteomes" id="UP000605846"/>
    </source>
</evidence>